<dbReference type="AlphaFoldDB" id="A0A4R7TGJ2"/>
<evidence type="ECO:0000256" key="3">
    <source>
        <dbReference type="ARBA" id="ARBA00022989"/>
    </source>
</evidence>
<dbReference type="InterPro" id="IPR013525">
    <property type="entry name" value="ABC2_TM"/>
</dbReference>
<dbReference type="PANTHER" id="PTHR43229:SF2">
    <property type="entry name" value="NODULATION PROTEIN J"/>
    <property type="match status" value="1"/>
</dbReference>
<comment type="subcellular location">
    <subcellularLocation>
        <location evidence="6">Cell membrane</location>
        <topology evidence="6">Multi-pass membrane protein</topology>
    </subcellularLocation>
    <subcellularLocation>
        <location evidence="1">Membrane</location>
        <topology evidence="1">Multi-pass membrane protein</topology>
    </subcellularLocation>
</comment>
<dbReference type="Proteomes" id="UP000295151">
    <property type="component" value="Unassembled WGS sequence"/>
</dbReference>
<accession>A0A4R7TGJ2</accession>
<keyword evidence="3 6" id="KW-1133">Transmembrane helix</keyword>
<protein>
    <recommendedName>
        <fullName evidence="6">Transport permease protein</fullName>
    </recommendedName>
</protein>
<dbReference type="OrthoDB" id="9778589at2"/>
<proteinExistence type="inferred from homology"/>
<evidence type="ECO:0000256" key="6">
    <source>
        <dbReference type="RuleBase" id="RU361157"/>
    </source>
</evidence>
<dbReference type="InterPro" id="IPR051784">
    <property type="entry name" value="Nod_factor_ABC_transporter"/>
</dbReference>
<dbReference type="Pfam" id="PF01061">
    <property type="entry name" value="ABC2_membrane"/>
    <property type="match status" value="1"/>
</dbReference>
<feature type="transmembrane region" description="Helical" evidence="6">
    <location>
        <begin position="62"/>
        <end position="81"/>
    </location>
</feature>
<dbReference type="GO" id="GO:0046677">
    <property type="term" value="P:response to antibiotic"/>
    <property type="evidence" value="ECO:0007669"/>
    <property type="project" value="UniProtKB-KW"/>
</dbReference>
<dbReference type="InterPro" id="IPR047817">
    <property type="entry name" value="ABC2_TM_bact-type"/>
</dbReference>
<evidence type="ECO:0000256" key="5">
    <source>
        <dbReference type="ARBA" id="ARBA00023251"/>
    </source>
</evidence>
<evidence type="ECO:0000313" key="8">
    <source>
        <dbReference type="EMBL" id="TDU91412.1"/>
    </source>
</evidence>
<sequence>MTAVAIENGQRQFDYWLTVYKRTWKGSLVSSFLLPLLYLAAMGIGLGSFVDANGTGSLGGVSYLQFIAPGLLASTALQIAVGESTYPVMSGLKWQKFYYSMIATPLRPADVMYGQLAFIAFRVASTCAVFLAVIAAFGGLRSPLGLLGLPVALLVGMAASAPVCAIATTLKNDSGFAMIFRFGVIPAFLFSGAFFPVSQLPDWIEWLAYVSPLWHAVELSRDLSLNTVEFWPALGSLAYLAAWFVVGTWFAVRGLTKRLIS</sequence>
<keyword evidence="2 6" id="KW-0812">Transmembrane</keyword>
<evidence type="ECO:0000256" key="2">
    <source>
        <dbReference type="ARBA" id="ARBA00022692"/>
    </source>
</evidence>
<feature type="transmembrane region" description="Helical" evidence="6">
    <location>
        <begin position="179"/>
        <end position="197"/>
    </location>
</feature>
<evidence type="ECO:0000259" key="7">
    <source>
        <dbReference type="PROSITE" id="PS51012"/>
    </source>
</evidence>
<feature type="transmembrane region" description="Helical" evidence="6">
    <location>
        <begin position="28"/>
        <end position="50"/>
    </location>
</feature>
<dbReference type="GO" id="GO:0140359">
    <property type="term" value="F:ABC-type transporter activity"/>
    <property type="evidence" value="ECO:0007669"/>
    <property type="project" value="InterPro"/>
</dbReference>
<feature type="transmembrane region" description="Helical" evidence="6">
    <location>
        <begin position="144"/>
        <end position="167"/>
    </location>
</feature>
<feature type="transmembrane region" description="Helical" evidence="6">
    <location>
        <begin position="230"/>
        <end position="252"/>
    </location>
</feature>
<keyword evidence="9" id="KW-1185">Reference proteome</keyword>
<keyword evidence="4 6" id="KW-0472">Membrane</keyword>
<keyword evidence="5" id="KW-0046">Antibiotic resistance</keyword>
<keyword evidence="6" id="KW-0813">Transport</keyword>
<keyword evidence="6" id="KW-1003">Cell membrane</keyword>
<organism evidence="8 9">
    <name type="scientific">Kribbella voronezhensis</name>
    <dbReference type="NCBI Taxonomy" id="2512212"/>
    <lineage>
        <taxon>Bacteria</taxon>
        <taxon>Bacillati</taxon>
        <taxon>Actinomycetota</taxon>
        <taxon>Actinomycetes</taxon>
        <taxon>Propionibacteriales</taxon>
        <taxon>Kribbellaceae</taxon>
        <taxon>Kribbella</taxon>
    </lineage>
</organism>
<dbReference type="EMBL" id="SOCE01000001">
    <property type="protein sequence ID" value="TDU91412.1"/>
    <property type="molecule type" value="Genomic_DNA"/>
</dbReference>
<feature type="domain" description="ABC transmembrane type-2" evidence="7">
    <location>
        <begin position="26"/>
        <end position="258"/>
    </location>
</feature>
<dbReference type="InterPro" id="IPR000412">
    <property type="entry name" value="ABC_2_transport"/>
</dbReference>
<dbReference type="PANTHER" id="PTHR43229">
    <property type="entry name" value="NODULATION PROTEIN J"/>
    <property type="match status" value="1"/>
</dbReference>
<dbReference type="PROSITE" id="PS51012">
    <property type="entry name" value="ABC_TM2"/>
    <property type="match status" value="1"/>
</dbReference>
<feature type="transmembrane region" description="Helical" evidence="6">
    <location>
        <begin position="116"/>
        <end position="138"/>
    </location>
</feature>
<dbReference type="PRINTS" id="PR00164">
    <property type="entry name" value="ABC2TRNSPORT"/>
</dbReference>
<comment type="caution">
    <text evidence="8">The sequence shown here is derived from an EMBL/GenBank/DDBJ whole genome shotgun (WGS) entry which is preliminary data.</text>
</comment>
<dbReference type="PIRSF" id="PIRSF006648">
    <property type="entry name" value="DrrB"/>
    <property type="match status" value="1"/>
</dbReference>
<dbReference type="RefSeq" id="WP_133981165.1">
    <property type="nucleotide sequence ID" value="NZ_SOCE01000001.1"/>
</dbReference>
<reference evidence="8 9" key="1">
    <citation type="submission" date="2019-03" db="EMBL/GenBank/DDBJ databases">
        <title>Genomic Encyclopedia of Type Strains, Phase III (KMG-III): the genomes of soil and plant-associated and newly described type strains.</title>
        <authorList>
            <person name="Whitman W."/>
        </authorList>
    </citation>
    <scope>NUCLEOTIDE SEQUENCE [LARGE SCALE GENOMIC DNA]</scope>
    <source>
        <strain evidence="8 9">VKM Ac-2575</strain>
    </source>
</reference>
<evidence type="ECO:0000313" key="9">
    <source>
        <dbReference type="Proteomes" id="UP000295151"/>
    </source>
</evidence>
<name>A0A4R7TGJ2_9ACTN</name>
<evidence type="ECO:0000256" key="1">
    <source>
        <dbReference type="ARBA" id="ARBA00004141"/>
    </source>
</evidence>
<evidence type="ECO:0000256" key="4">
    <source>
        <dbReference type="ARBA" id="ARBA00023136"/>
    </source>
</evidence>
<dbReference type="GO" id="GO:0043190">
    <property type="term" value="C:ATP-binding cassette (ABC) transporter complex"/>
    <property type="evidence" value="ECO:0007669"/>
    <property type="project" value="InterPro"/>
</dbReference>
<comment type="similarity">
    <text evidence="6">Belongs to the ABC-2 integral membrane protein family.</text>
</comment>
<gene>
    <name evidence="8" type="ORF">EV138_5018</name>
</gene>